<dbReference type="InterPro" id="IPR036388">
    <property type="entry name" value="WH-like_DNA-bd_sf"/>
</dbReference>
<dbReference type="Gene3D" id="1.10.10.10">
    <property type="entry name" value="Winged helix-like DNA-binding domain superfamily/Winged helix DNA-binding domain"/>
    <property type="match status" value="1"/>
</dbReference>
<dbReference type="InterPro" id="IPR039425">
    <property type="entry name" value="RNA_pol_sigma-70-like"/>
</dbReference>
<evidence type="ECO:0000313" key="10">
    <source>
        <dbReference type="Proteomes" id="UP000242415"/>
    </source>
</evidence>
<keyword evidence="5" id="KW-0804">Transcription</keyword>
<dbReference type="NCBIfam" id="TIGR02937">
    <property type="entry name" value="sigma70-ECF"/>
    <property type="match status" value="1"/>
</dbReference>
<evidence type="ECO:0000256" key="6">
    <source>
        <dbReference type="SAM" id="MobiDB-lite"/>
    </source>
</evidence>
<evidence type="ECO:0000256" key="5">
    <source>
        <dbReference type="ARBA" id="ARBA00023163"/>
    </source>
</evidence>
<dbReference type="InterPro" id="IPR014284">
    <property type="entry name" value="RNA_pol_sigma-70_dom"/>
</dbReference>
<dbReference type="GO" id="GO:0016987">
    <property type="term" value="F:sigma factor activity"/>
    <property type="evidence" value="ECO:0007669"/>
    <property type="project" value="UniProtKB-KW"/>
</dbReference>
<evidence type="ECO:0000256" key="4">
    <source>
        <dbReference type="ARBA" id="ARBA00023125"/>
    </source>
</evidence>
<feature type="domain" description="RNA polymerase sigma factor 70 region 4 type 2" evidence="8">
    <location>
        <begin position="245"/>
        <end position="297"/>
    </location>
</feature>
<evidence type="ECO:0000256" key="1">
    <source>
        <dbReference type="ARBA" id="ARBA00010641"/>
    </source>
</evidence>
<dbReference type="STRING" id="405436.SAMN05444365_1011077"/>
<dbReference type="AlphaFoldDB" id="A0A1H3I181"/>
<feature type="domain" description="RNA polymerase sigma-70 region 2" evidence="7">
    <location>
        <begin position="164"/>
        <end position="223"/>
    </location>
</feature>
<dbReference type="GO" id="GO:0006352">
    <property type="term" value="P:DNA-templated transcription initiation"/>
    <property type="evidence" value="ECO:0007669"/>
    <property type="project" value="InterPro"/>
</dbReference>
<evidence type="ECO:0000259" key="8">
    <source>
        <dbReference type="Pfam" id="PF08281"/>
    </source>
</evidence>
<name>A0A1H3I181_9ACTN</name>
<dbReference type="PANTHER" id="PTHR43133">
    <property type="entry name" value="RNA POLYMERASE ECF-TYPE SIGMA FACTO"/>
    <property type="match status" value="1"/>
</dbReference>
<dbReference type="InterPro" id="IPR013325">
    <property type="entry name" value="RNA_pol_sigma_r2"/>
</dbReference>
<dbReference type="Pfam" id="PF04542">
    <property type="entry name" value="Sigma70_r2"/>
    <property type="match status" value="1"/>
</dbReference>
<dbReference type="GO" id="GO:0003677">
    <property type="term" value="F:DNA binding"/>
    <property type="evidence" value="ECO:0007669"/>
    <property type="project" value="UniProtKB-KW"/>
</dbReference>
<comment type="similarity">
    <text evidence="1">Belongs to the sigma-70 factor family. ECF subfamily.</text>
</comment>
<evidence type="ECO:0000259" key="7">
    <source>
        <dbReference type="Pfam" id="PF04542"/>
    </source>
</evidence>
<dbReference type="CDD" id="cd06171">
    <property type="entry name" value="Sigma70_r4"/>
    <property type="match status" value="1"/>
</dbReference>
<evidence type="ECO:0000256" key="2">
    <source>
        <dbReference type="ARBA" id="ARBA00023015"/>
    </source>
</evidence>
<dbReference type="PANTHER" id="PTHR43133:SF50">
    <property type="entry name" value="ECF RNA POLYMERASE SIGMA FACTOR SIGM"/>
    <property type="match status" value="1"/>
</dbReference>
<dbReference type="Pfam" id="PF08281">
    <property type="entry name" value="Sigma70_r4_2"/>
    <property type="match status" value="1"/>
</dbReference>
<keyword evidence="10" id="KW-1185">Reference proteome</keyword>
<gene>
    <name evidence="9" type="ORF">SAMN05444365_1011077</name>
</gene>
<accession>A0A1H3I181</accession>
<feature type="region of interest" description="Disordered" evidence="6">
    <location>
        <begin position="61"/>
        <end position="90"/>
    </location>
</feature>
<evidence type="ECO:0000313" key="9">
    <source>
        <dbReference type="EMBL" id="SDY21461.1"/>
    </source>
</evidence>
<dbReference type="InterPro" id="IPR013324">
    <property type="entry name" value="RNA_pol_sigma_r3/r4-like"/>
</dbReference>
<reference evidence="10" key="1">
    <citation type="submission" date="2016-10" db="EMBL/GenBank/DDBJ databases">
        <authorList>
            <person name="Varghese N."/>
            <person name="Submissions S."/>
        </authorList>
    </citation>
    <scope>NUCLEOTIDE SEQUENCE [LARGE SCALE GENOMIC DNA]</scope>
    <source>
        <strain evidence="10">DSM 45245</strain>
    </source>
</reference>
<keyword evidence="3" id="KW-0731">Sigma factor</keyword>
<evidence type="ECO:0000256" key="3">
    <source>
        <dbReference type="ARBA" id="ARBA00023082"/>
    </source>
</evidence>
<keyword evidence="2" id="KW-0805">Transcription regulation</keyword>
<dbReference type="Proteomes" id="UP000242415">
    <property type="component" value="Unassembled WGS sequence"/>
</dbReference>
<organism evidence="9 10">
    <name type="scientific">Micromonospora pattaloongensis</name>
    <dbReference type="NCBI Taxonomy" id="405436"/>
    <lineage>
        <taxon>Bacteria</taxon>
        <taxon>Bacillati</taxon>
        <taxon>Actinomycetota</taxon>
        <taxon>Actinomycetes</taxon>
        <taxon>Micromonosporales</taxon>
        <taxon>Micromonosporaceae</taxon>
        <taxon>Micromonospora</taxon>
    </lineage>
</organism>
<dbReference type="SUPFAM" id="SSF88946">
    <property type="entry name" value="Sigma2 domain of RNA polymerase sigma factors"/>
    <property type="match status" value="1"/>
</dbReference>
<dbReference type="EMBL" id="FNPH01000001">
    <property type="protein sequence ID" value="SDY21461.1"/>
    <property type="molecule type" value="Genomic_DNA"/>
</dbReference>
<dbReference type="SUPFAM" id="SSF88659">
    <property type="entry name" value="Sigma3 and sigma4 domains of RNA polymerase sigma factors"/>
    <property type="match status" value="1"/>
</dbReference>
<dbReference type="InterPro" id="IPR007627">
    <property type="entry name" value="RNA_pol_sigma70_r2"/>
</dbReference>
<protein>
    <submittedName>
        <fullName evidence="9">RNA polymerase sigma-70 factor, sigma-E family</fullName>
    </submittedName>
</protein>
<dbReference type="InterPro" id="IPR013249">
    <property type="entry name" value="RNA_pol_sigma70_r4_t2"/>
</dbReference>
<sequence>MRRGNGPGRGRPPDDVVALLRSDRGASTMARSASVAACWQIIAASGESCPIRAIRSLVLARSGRRGGRSPRSPGPSRFAHSAGNPRQAAGLVAAHPPPECTRQRKELATDGSACTCSCCPPTRVAPREEGNVTAVMTAAAAAPQASTKDDQRNFDEFYSAKFDVLRSQLYAYLGDRAEAQDLVQEAFCRAYARWARIRKYEDPYAWVRRVAWNLATSRLRRQKTSALFLRRQREEHHAGPSPDRVALVAALSKIPPKLRKAVVLHYLGQLSVAEIAAQEDVPEGTVKSWLSRGRTALAEQLQG</sequence>
<dbReference type="Gene3D" id="1.10.1740.10">
    <property type="match status" value="1"/>
</dbReference>
<keyword evidence="4" id="KW-0238">DNA-binding</keyword>
<proteinExistence type="inferred from homology"/>